<reference evidence="2 3" key="1">
    <citation type="submission" date="2012-05" db="EMBL/GenBank/DDBJ databases">
        <title>Recombination and specialization in a pathogen metapopulation.</title>
        <authorList>
            <person name="Gardiner A."/>
            <person name="Kemen E."/>
            <person name="Schultz-Larsen T."/>
            <person name="MacLean D."/>
            <person name="Van Oosterhout C."/>
            <person name="Jones J.D.G."/>
        </authorList>
    </citation>
    <scope>NUCLEOTIDE SEQUENCE [LARGE SCALE GENOMIC DNA]</scope>
    <source>
        <strain evidence="2 3">Ac Nc2</strain>
    </source>
</reference>
<evidence type="ECO:0000313" key="2">
    <source>
        <dbReference type="EMBL" id="CCI43188.1"/>
    </source>
</evidence>
<protein>
    <submittedName>
        <fullName evidence="2">Uncharacterized protein</fullName>
    </submittedName>
</protein>
<feature type="transmembrane region" description="Helical" evidence="1">
    <location>
        <begin position="142"/>
        <end position="166"/>
    </location>
</feature>
<feature type="transmembrane region" description="Helical" evidence="1">
    <location>
        <begin position="61"/>
        <end position="86"/>
    </location>
</feature>
<feature type="transmembrane region" description="Helical" evidence="1">
    <location>
        <begin position="178"/>
        <end position="199"/>
    </location>
</feature>
<name>A0A024G8V3_9STRA</name>
<organism evidence="2 3">
    <name type="scientific">Albugo candida</name>
    <dbReference type="NCBI Taxonomy" id="65357"/>
    <lineage>
        <taxon>Eukaryota</taxon>
        <taxon>Sar</taxon>
        <taxon>Stramenopiles</taxon>
        <taxon>Oomycota</taxon>
        <taxon>Peronosporomycetes</taxon>
        <taxon>Albuginales</taxon>
        <taxon>Albuginaceae</taxon>
        <taxon>Albugo</taxon>
    </lineage>
</organism>
<evidence type="ECO:0000256" key="1">
    <source>
        <dbReference type="SAM" id="Phobius"/>
    </source>
</evidence>
<dbReference type="EMBL" id="CAIX01000045">
    <property type="protein sequence ID" value="CCI43188.1"/>
    <property type="molecule type" value="Genomic_DNA"/>
</dbReference>
<keyword evidence="3" id="KW-1185">Reference proteome</keyword>
<keyword evidence="1" id="KW-0812">Transmembrane</keyword>
<accession>A0A024G8V3</accession>
<dbReference type="AlphaFoldDB" id="A0A024G8V3"/>
<comment type="caution">
    <text evidence="2">The sequence shown here is derived from an EMBL/GenBank/DDBJ whole genome shotgun (WGS) entry which is preliminary data.</text>
</comment>
<proteinExistence type="predicted"/>
<keyword evidence="1" id="KW-1133">Transmembrane helix</keyword>
<sequence>MEKWSAFSARFGNNQVVKRKMLCSYNRSAHTHVSTIDSLTCGIIKSSFTYNRFSELTPRSSLNSCASSCFTSSKYFAIVVFFGILIQNERKRLIMKYLYELLSLGDDQIHSNNCMLRSRFHLRTRVTEPFSKPYFQITFNPILFLFPFLLKFLSLEFFLELSLFIWKEARFNKWIFSHQSLLSSFLYSHFWLFIFIHIFF</sequence>
<dbReference type="Proteomes" id="UP000053237">
    <property type="component" value="Unassembled WGS sequence"/>
</dbReference>
<gene>
    <name evidence="2" type="ORF">BN9_039720</name>
</gene>
<keyword evidence="1" id="KW-0472">Membrane</keyword>
<evidence type="ECO:0000313" key="3">
    <source>
        <dbReference type="Proteomes" id="UP000053237"/>
    </source>
</evidence>
<dbReference type="InParanoid" id="A0A024G8V3"/>